<dbReference type="Gene3D" id="3.30.200.20">
    <property type="entry name" value="Phosphorylase Kinase, domain 1"/>
    <property type="match status" value="1"/>
</dbReference>
<keyword evidence="3" id="KW-0140">cGMP</keyword>
<dbReference type="RefSeq" id="WP_168876211.1">
    <property type="nucleotide sequence ID" value="NZ_JABAIM010000001.1"/>
</dbReference>
<feature type="domain" description="Protein kinase" evidence="10">
    <location>
        <begin position="13"/>
        <end position="281"/>
    </location>
</feature>
<dbReference type="Proteomes" id="UP000587991">
    <property type="component" value="Unassembled WGS sequence"/>
</dbReference>
<dbReference type="Gene3D" id="1.10.510.10">
    <property type="entry name" value="Transferase(Phosphotransferase) domain 1"/>
    <property type="match status" value="1"/>
</dbReference>
<evidence type="ECO:0000256" key="4">
    <source>
        <dbReference type="ARBA" id="ARBA00022679"/>
    </source>
</evidence>
<dbReference type="SMART" id="SM00100">
    <property type="entry name" value="cNMP"/>
    <property type="match status" value="1"/>
</dbReference>
<evidence type="ECO:0000256" key="2">
    <source>
        <dbReference type="ARBA" id="ARBA00022527"/>
    </source>
</evidence>
<evidence type="ECO:0000259" key="10">
    <source>
        <dbReference type="PROSITE" id="PS50011"/>
    </source>
</evidence>
<accession>A0A847S6Z9</accession>
<dbReference type="GO" id="GO:0005737">
    <property type="term" value="C:cytoplasm"/>
    <property type="evidence" value="ECO:0007669"/>
    <property type="project" value="TreeGrafter"/>
</dbReference>
<feature type="binding site" evidence="9">
    <location>
        <position position="42"/>
    </location>
    <ligand>
        <name>ATP</name>
        <dbReference type="ChEBI" id="CHEBI:30616"/>
    </ligand>
</feature>
<dbReference type="CDD" id="cd14014">
    <property type="entry name" value="STKc_PknB_like"/>
    <property type="match status" value="1"/>
</dbReference>
<dbReference type="InterPro" id="IPR018490">
    <property type="entry name" value="cNMP-bd_dom_sf"/>
</dbReference>
<evidence type="ECO:0000256" key="7">
    <source>
        <dbReference type="ARBA" id="ARBA00022840"/>
    </source>
</evidence>
<protein>
    <recommendedName>
        <fullName evidence="1">non-specific serine/threonine protein kinase</fullName>
        <ecNumber evidence="1">2.7.11.1</ecNumber>
    </recommendedName>
</protein>
<dbReference type="InterPro" id="IPR014710">
    <property type="entry name" value="RmlC-like_jellyroll"/>
</dbReference>
<dbReference type="PROSITE" id="PS00107">
    <property type="entry name" value="PROTEIN_KINASE_ATP"/>
    <property type="match status" value="1"/>
</dbReference>
<keyword evidence="8" id="KW-0142">cGMP-binding</keyword>
<dbReference type="SMART" id="SM00220">
    <property type="entry name" value="S_TKc"/>
    <property type="match status" value="1"/>
</dbReference>
<dbReference type="SUPFAM" id="SSF56112">
    <property type="entry name" value="Protein kinase-like (PK-like)"/>
    <property type="match status" value="1"/>
</dbReference>
<keyword evidence="13" id="KW-1185">Reference proteome</keyword>
<dbReference type="Pfam" id="PF00027">
    <property type="entry name" value="cNMP_binding"/>
    <property type="match status" value="1"/>
</dbReference>
<gene>
    <name evidence="12" type="ORF">HF682_05480</name>
</gene>
<dbReference type="InterPro" id="IPR000719">
    <property type="entry name" value="Prot_kinase_dom"/>
</dbReference>
<dbReference type="PANTHER" id="PTHR24348">
    <property type="entry name" value="SERINE/THREONINE-PROTEIN KINASE UNC-51-RELATED"/>
    <property type="match status" value="1"/>
</dbReference>
<dbReference type="InterPro" id="IPR000595">
    <property type="entry name" value="cNMP-bd_dom"/>
</dbReference>
<keyword evidence="2" id="KW-0723">Serine/threonine-protein kinase</keyword>
<organism evidence="12 13">
    <name type="scientific">Leeia aquatica</name>
    <dbReference type="NCBI Taxonomy" id="2725557"/>
    <lineage>
        <taxon>Bacteria</taxon>
        <taxon>Pseudomonadati</taxon>
        <taxon>Pseudomonadota</taxon>
        <taxon>Betaproteobacteria</taxon>
        <taxon>Neisseriales</taxon>
        <taxon>Leeiaceae</taxon>
        <taxon>Leeia</taxon>
    </lineage>
</organism>
<keyword evidence="7 9" id="KW-0067">ATP-binding</keyword>
<evidence type="ECO:0000256" key="5">
    <source>
        <dbReference type="ARBA" id="ARBA00022741"/>
    </source>
</evidence>
<dbReference type="PROSITE" id="PS50011">
    <property type="entry name" value="PROTEIN_KINASE_DOM"/>
    <property type="match status" value="1"/>
</dbReference>
<evidence type="ECO:0000259" key="11">
    <source>
        <dbReference type="PROSITE" id="PS50042"/>
    </source>
</evidence>
<dbReference type="GO" id="GO:0005524">
    <property type="term" value="F:ATP binding"/>
    <property type="evidence" value="ECO:0007669"/>
    <property type="project" value="UniProtKB-UniRule"/>
</dbReference>
<evidence type="ECO:0000256" key="6">
    <source>
        <dbReference type="ARBA" id="ARBA00022777"/>
    </source>
</evidence>
<dbReference type="PANTHER" id="PTHR24348:SF71">
    <property type="entry name" value="PROTEIN KINASE DOMAIN-CONTAINING PROTEIN"/>
    <property type="match status" value="1"/>
</dbReference>
<dbReference type="GO" id="GO:0030553">
    <property type="term" value="F:cGMP binding"/>
    <property type="evidence" value="ECO:0007669"/>
    <property type="project" value="UniProtKB-KW"/>
</dbReference>
<reference evidence="12 13" key="1">
    <citation type="submission" date="2020-04" db="EMBL/GenBank/DDBJ databases">
        <title>Draft genome of Leeia sp. IMCC25680.</title>
        <authorList>
            <person name="Song J."/>
            <person name="Cho J.-C."/>
        </authorList>
    </citation>
    <scope>NUCLEOTIDE SEQUENCE [LARGE SCALE GENOMIC DNA]</scope>
    <source>
        <strain evidence="12 13">IMCC25680</strain>
    </source>
</reference>
<keyword evidence="4" id="KW-0808">Transferase</keyword>
<dbReference type="InterPro" id="IPR045269">
    <property type="entry name" value="Atg1-like"/>
</dbReference>
<comment type="caution">
    <text evidence="12">The sequence shown here is derived from an EMBL/GenBank/DDBJ whole genome shotgun (WGS) entry which is preliminary data.</text>
</comment>
<dbReference type="Gene3D" id="2.60.120.10">
    <property type="entry name" value="Jelly Rolls"/>
    <property type="match status" value="1"/>
</dbReference>
<dbReference type="Pfam" id="PF00069">
    <property type="entry name" value="Pkinase"/>
    <property type="match status" value="1"/>
</dbReference>
<dbReference type="InterPro" id="IPR011009">
    <property type="entry name" value="Kinase-like_dom_sf"/>
</dbReference>
<dbReference type="EC" id="2.7.11.1" evidence="1"/>
<keyword evidence="5 9" id="KW-0547">Nucleotide-binding</keyword>
<dbReference type="InterPro" id="IPR017441">
    <property type="entry name" value="Protein_kinase_ATP_BS"/>
</dbReference>
<keyword evidence="6 12" id="KW-0418">Kinase</keyword>
<evidence type="ECO:0000313" key="12">
    <source>
        <dbReference type="EMBL" id="NLR74605.1"/>
    </source>
</evidence>
<dbReference type="CDD" id="cd00038">
    <property type="entry name" value="CAP_ED"/>
    <property type="match status" value="1"/>
</dbReference>
<evidence type="ECO:0000256" key="8">
    <source>
        <dbReference type="ARBA" id="ARBA00022992"/>
    </source>
</evidence>
<dbReference type="AlphaFoldDB" id="A0A847S6Z9"/>
<dbReference type="InterPro" id="IPR008271">
    <property type="entry name" value="Ser/Thr_kinase_AS"/>
</dbReference>
<dbReference type="PROSITE" id="PS00108">
    <property type="entry name" value="PROTEIN_KINASE_ST"/>
    <property type="match status" value="1"/>
</dbReference>
<evidence type="ECO:0000313" key="13">
    <source>
        <dbReference type="Proteomes" id="UP000587991"/>
    </source>
</evidence>
<dbReference type="EMBL" id="JABAIM010000001">
    <property type="protein sequence ID" value="NLR74605.1"/>
    <property type="molecule type" value="Genomic_DNA"/>
</dbReference>
<dbReference type="FunFam" id="1.10.510.10:FF:000021">
    <property type="entry name" value="Serine/threonine protein kinase"/>
    <property type="match status" value="1"/>
</dbReference>
<dbReference type="SUPFAM" id="SSF51206">
    <property type="entry name" value="cAMP-binding domain-like"/>
    <property type="match status" value="1"/>
</dbReference>
<dbReference type="GO" id="GO:0004674">
    <property type="term" value="F:protein serine/threonine kinase activity"/>
    <property type="evidence" value="ECO:0007669"/>
    <property type="project" value="UniProtKB-KW"/>
</dbReference>
<name>A0A847S6Z9_9NEIS</name>
<sequence length="441" mass="49241">MSSIVLPHSVGRYQLQKKLGEGTTGTVYLAEDRFAGRTVAFKWAHQHLLTHPQHGQRYRKLIENEASLAGKLRHPHLVEVLDAAVAADDAWLVMEYVSGGTLERYTRSDQLLPVPKVAELAFKCAHALAYASQHGLIHRDLKPANLLLDGEGQVKVVDFGAAFYQVSEHTQVSGLIGSPAYMSPEQVQERRLTEQSDMFSLGVVLYQLLTGRLPFTADSDFAVIYKICHETPPDLCSVRPDLPEALQRVVARALAKQPEDRYPDWAAFAAELRSVNRHLALPAHEVPEAERFHALRQLAVFDRFSESELWEVLRISQWRRFPARSVLIEEGKLGHSFFVLAEGEVVVSKAGRELATLGAGEIFGEMAYLSGDGSRSATITTRESAMLLKISASALKAASDTLQARFNQVFLDLLVERLKQSSDTIAQLKWEQFSHSDSRFR</sequence>
<evidence type="ECO:0000256" key="1">
    <source>
        <dbReference type="ARBA" id="ARBA00012513"/>
    </source>
</evidence>
<evidence type="ECO:0000256" key="3">
    <source>
        <dbReference type="ARBA" id="ARBA00022535"/>
    </source>
</evidence>
<proteinExistence type="predicted"/>
<feature type="domain" description="Cyclic nucleotide-binding" evidence="11">
    <location>
        <begin position="300"/>
        <end position="396"/>
    </location>
</feature>
<evidence type="ECO:0000256" key="9">
    <source>
        <dbReference type="PROSITE-ProRule" id="PRU10141"/>
    </source>
</evidence>
<dbReference type="PROSITE" id="PS50042">
    <property type="entry name" value="CNMP_BINDING_3"/>
    <property type="match status" value="1"/>
</dbReference>